<sequence length="697" mass="75354">MAPGEERVDVDSLKKGKRTYPPGSYIGGELIVLNAKAAGQPLVFHLSTKSRQGRSNLIIQCGKFPAVLNGNSALEKAYTFLEARFRQYIRIQADFEGLEVLDVVTTKGKPKRIDIRYGAGGAILAQDGGVVHIVNDAVRHPVASWFPSQSSSEEADAQQSAGSHSSTKTPPAAQNSPLAIFPTSPPTSEPPMPVEQREINSSNQSRVRKLQSREADLPPGGSNIKKLRTEREGHSAQAVHGNMTSPALKPAHSNTNNKPVSPDHKPVSHAQTAPPHTAVASRRSLASNSSAEKQLVLTADSVAQIAGRPDEPVTANVTSGAPKDSVDSAKGFRISQLLADPTLLSQLSLQQREALRKAAEQKWLLRNPLFTPDVTVEVESDPPAAERRRADTDSLSTAATASAIPVSATSDLQSSRTVGFENDVSALAAEGGLIVPAMFCTGSALPIPVGLVKGRGCPSSRALTSSLFLPIFHWVPSCLSAAPSLLIPDASGNPRFVEGVGKRHMEAPSLSQIERSKMLELQHWYFARFPVAQVDPESGNDVGEYQEGRGSSRAKTWRSARDRDFCDLTVEVLHVRETSFPTKRELLVTDYTKNDSFMCNEYHTTDFPEVGYITLLTLWDGVALSADLNVINDGDIVTFRNVAIKATSTRYGIEGNVREATDRNGVPFKRFRVLDPQADPQAAELIRYVLAGHYDGP</sequence>
<gene>
    <name evidence="1" type="ORF">QFC24_002898</name>
</gene>
<evidence type="ECO:0000313" key="2">
    <source>
        <dbReference type="Proteomes" id="UP001234202"/>
    </source>
</evidence>
<protein>
    <submittedName>
        <fullName evidence="1">Uncharacterized protein</fullName>
    </submittedName>
</protein>
<evidence type="ECO:0000313" key="1">
    <source>
        <dbReference type="EMBL" id="KAJ9124966.1"/>
    </source>
</evidence>
<proteinExistence type="predicted"/>
<name>A0ACC2XNL7_9TREE</name>
<dbReference type="Proteomes" id="UP001234202">
    <property type="component" value="Unassembled WGS sequence"/>
</dbReference>
<dbReference type="EMBL" id="JASBWV010000008">
    <property type="protein sequence ID" value="KAJ9124966.1"/>
    <property type="molecule type" value="Genomic_DNA"/>
</dbReference>
<comment type="caution">
    <text evidence="1">The sequence shown here is derived from an EMBL/GenBank/DDBJ whole genome shotgun (WGS) entry which is preliminary data.</text>
</comment>
<accession>A0ACC2XNL7</accession>
<organism evidence="1 2">
    <name type="scientific">Naganishia onofrii</name>
    <dbReference type="NCBI Taxonomy" id="1851511"/>
    <lineage>
        <taxon>Eukaryota</taxon>
        <taxon>Fungi</taxon>
        <taxon>Dikarya</taxon>
        <taxon>Basidiomycota</taxon>
        <taxon>Agaricomycotina</taxon>
        <taxon>Tremellomycetes</taxon>
        <taxon>Filobasidiales</taxon>
        <taxon>Filobasidiaceae</taxon>
        <taxon>Naganishia</taxon>
    </lineage>
</organism>
<keyword evidence="2" id="KW-1185">Reference proteome</keyword>
<reference evidence="1" key="1">
    <citation type="submission" date="2023-04" db="EMBL/GenBank/DDBJ databases">
        <title>Draft Genome sequencing of Naganishia species isolated from polar environments using Oxford Nanopore Technology.</title>
        <authorList>
            <person name="Leo P."/>
            <person name="Venkateswaran K."/>
        </authorList>
    </citation>
    <scope>NUCLEOTIDE SEQUENCE</scope>
    <source>
        <strain evidence="1">DBVPG 5303</strain>
    </source>
</reference>